<dbReference type="InterPro" id="IPR027477">
    <property type="entry name" value="Succ_DH/fumarate_Rdtase_cat_sf"/>
</dbReference>
<reference evidence="6" key="1">
    <citation type="submission" date="2023-06" db="EMBL/GenBank/DDBJ databases">
        <title>Genome-scale phylogeny and comparative genomics of the fungal order Sordariales.</title>
        <authorList>
            <consortium name="Lawrence Berkeley National Laboratory"/>
            <person name="Hensen N."/>
            <person name="Bonometti L."/>
            <person name="Westerberg I."/>
            <person name="Brannstrom I.O."/>
            <person name="Guillou S."/>
            <person name="Cros-Aarteil S."/>
            <person name="Calhoun S."/>
            <person name="Haridas S."/>
            <person name="Kuo A."/>
            <person name="Mondo S."/>
            <person name="Pangilinan J."/>
            <person name="Riley R."/>
            <person name="LaButti K."/>
            <person name="Andreopoulos B."/>
            <person name="Lipzen A."/>
            <person name="Chen C."/>
            <person name="Yanf M."/>
            <person name="Daum C."/>
            <person name="Ng V."/>
            <person name="Clum A."/>
            <person name="Steindorff A."/>
            <person name="Ohm R."/>
            <person name="Martin F."/>
            <person name="Silar P."/>
            <person name="Natvig D."/>
            <person name="Lalanne C."/>
            <person name="Gautier V."/>
            <person name="Ament-velasquez S.L."/>
            <person name="Kruys A."/>
            <person name="Hutchinson M.I."/>
            <person name="Powell A.J."/>
            <person name="Barry K."/>
            <person name="Miller A.N."/>
            <person name="Grigoriev I.V."/>
            <person name="Debuchy R."/>
            <person name="Gladieux P."/>
            <person name="Thoren M.H."/>
            <person name="Johannesson H."/>
        </authorList>
    </citation>
    <scope>NUCLEOTIDE SEQUENCE</scope>
    <source>
        <strain evidence="6">SMH3187-1</strain>
    </source>
</reference>
<dbReference type="PANTHER" id="PTHR43400:SF12">
    <property type="entry name" value="FUMARATE REDUCTASE"/>
    <property type="match status" value="1"/>
</dbReference>
<comment type="catalytic activity">
    <reaction evidence="4">
        <text>succinate + NAD(+) = fumarate + NADH + H(+)</text>
        <dbReference type="Rhea" id="RHEA:18281"/>
        <dbReference type="ChEBI" id="CHEBI:15378"/>
        <dbReference type="ChEBI" id="CHEBI:29806"/>
        <dbReference type="ChEBI" id="CHEBI:30031"/>
        <dbReference type="ChEBI" id="CHEBI:57540"/>
        <dbReference type="ChEBI" id="CHEBI:57945"/>
        <dbReference type="EC" id="1.3.1.6"/>
    </reaction>
</comment>
<protein>
    <recommendedName>
        <fullName evidence="4">Fumarate reductase</fullName>
        <ecNumber evidence="4">1.3.1.6</ecNumber>
    </recommendedName>
</protein>
<dbReference type="EMBL" id="JAUKUD010000003">
    <property type="protein sequence ID" value="KAK0750351.1"/>
    <property type="molecule type" value="Genomic_DNA"/>
</dbReference>
<dbReference type="PANTHER" id="PTHR43400">
    <property type="entry name" value="FUMARATE REDUCTASE"/>
    <property type="match status" value="1"/>
</dbReference>
<evidence type="ECO:0000256" key="4">
    <source>
        <dbReference type="RuleBase" id="RU366062"/>
    </source>
</evidence>
<dbReference type="Gene3D" id="3.50.50.60">
    <property type="entry name" value="FAD/NAD(P)-binding domain"/>
    <property type="match status" value="1"/>
</dbReference>
<keyword evidence="1 4" id="KW-0285">Flavoprotein</keyword>
<evidence type="ECO:0000313" key="7">
    <source>
        <dbReference type="Proteomes" id="UP001172155"/>
    </source>
</evidence>
<dbReference type="InterPro" id="IPR010960">
    <property type="entry name" value="Flavocytochrome_c"/>
</dbReference>
<dbReference type="SUPFAM" id="SSF51905">
    <property type="entry name" value="FAD/NAD(P)-binding domain"/>
    <property type="match status" value="1"/>
</dbReference>
<dbReference type="NCBIfam" id="TIGR01813">
    <property type="entry name" value="flavo_cyto_c"/>
    <property type="match status" value="1"/>
</dbReference>
<comment type="caution">
    <text evidence="6">The sequence shown here is derived from an EMBL/GenBank/DDBJ whole genome shotgun (WGS) entry which is preliminary data.</text>
</comment>
<keyword evidence="3 4" id="KW-0560">Oxidoreductase</keyword>
<name>A0AA40F3J1_9PEZI</name>
<dbReference type="Gene3D" id="3.90.700.10">
    <property type="entry name" value="Succinate dehydrogenase/fumarate reductase flavoprotein, catalytic domain"/>
    <property type="match status" value="1"/>
</dbReference>
<dbReference type="Pfam" id="PF00890">
    <property type="entry name" value="FAD_binding_2"/>
    <property type="match status" value="1"/>
</dbReference>
<organism evidence="6 7">
    <name type="scientific">Schizothecium vesticola</name>
    <dbReference type="NCBI Taxonomy" id="314040"/>
    <lineage>
        <taxon>Eukaryota</taxon>
        <taxon>Fungi</taxon>
        <taxon>Dikarya</taxon>
        <taxon>Ascomycota</taxon>
        <taxon>Pezizomycotina</taxon>
        <taxon>Sordariomycetes</taxon>
        <taxon>Sordariomycetidae</taxon>
        <taxon>Sordariales</taxon>
        <taxon>Schizotheciaceae</taxon>
        <taxon>Schizothecium</taxon>
    </lineage>
</organism>
<evidence type="ECO:0000256" key="3">
    <source>
        <dbReference type="ARBA" id="ARBA00023002"/>
    </source>
</evidence>
<dbReference type="SUPFAM" id="SSF56425">
    <property type="entry name" value="Succinate dehydrogenase/fumarate reductase flavoprotein, catalytic domain"/>
    <property type="match status" value="1"/>
</dbReference>
<accession>A0AA40F3J1</accession>
<evidence type="ECO:0000256" key="2">
    <source>
        <dbReference type="ARBA" id="ARBA00022827"/>
    </source>
</evidence>
<dbReference type="GO" id="GO:0010181">
    <property type="term" value="F:FMN binding"/>
    <property type="evidence" value="ECO:0007669"/>
    <property type="project" value="InterPro"/>
</dbReference>
<dbReference type="Proteomes" id="UP001172155">
    <property type="component" value="Unassembled WGS sequence"/>
</dbReference>
<dbReference type="AlphaFoldDB" id="A0AA40F3J1"/>
<evidence type="ECO:0000259" key="5">
    <source>
        <dbReference type="Pfam" id="PF00890"/>
    </source>
</evidence>
<keyword evidence="2 4" id="KW-0274">FAD</keyword>
<comment type="cofactor">
    <cofactor evidence="4">
        <name>FAD</name>
        <dbReference type="ChEBI" id="CHEBI:57692"/>
    </cofactor>
    <text evidence="4">Binds 1 FAD per monomer.</text>
</comment>
<dbReference type="InterPro" id="IPR050315">
    <property type="entry name" value="FAD-oxidoreductase_2"/>
</dbReference>
<evidence type="ECO:0000313" key="6">
    <source>
        <dbReference type="EMBL" id="KAK0750351.1"/>
    </source>
</evidence>
<dbReference type="GO" id="GO:0016156">
    <property type="term" value="F:fumarate reductase (NADH) activity"/>
    <property type="evidence" value="ECO:0007669"/>
    <property type="project" value="UniProtKB-EC"/>
</dbReference>
<keyword evidence="7" id="KW-1185">Reference proteome</keyword>
<evidence type="ECO:0000256" key="1">
    <source>
        <dbReference type="ARBA" id="ARBA00022630"/>
    </source>
</evidence>
<comment type="similarity">
    <text evidence="4">Belongs to the FAD-dependent oxidoreductase 2 family. FRD/SDH subfamily.</text>
</comment>
<sequence length="514" mass="54179">MRLTRRLLLLSTTILLLLLLKTIMLPPTPKTPAVIIIGSGLAGLSAGLTALTTIPPLPHIYLLDAAPKPGGNSIKASSGINAAPSPAQQPAFYTDTVRSAGHILDSAPPRARQARESLIRTLTARSAGALQWLTSLGVDLSVVAQLGGHSEARTHRPAGGTPPGWAIVKALLDRVKAEDKRFAMMLGCRVTRLLADSGGVRGVEYVGPDGGTEELYGSVVFATGGFAGDTDGLLKKYRPDLEGMPSTNEARVGAHGVLTAVGARLVDMESVQVHPTGFVDPARAGERVKILAAEMLRGEGGVLMYKGKRFVNELDTRERVSKAIMELPAMDDKGGEGALRQWDVQILLDAGAAEAAKGHVGFYTMKGLLKKVKVAALDATTQETVREYGAAVEAGDVENLVLLGRKAFGHWKLRAPARDESGALKWDEDAEVLVGTVTPITHFTMGGVAFNTKAQVLASDYDEEEKPIPGLWAAGEITGGIHGDNRLGGSSLLECVVFGRIAGEEAAKAAMKGE</sequence>
<dbReference type="InterPro" id="IPR036188">
    <property type="entry name" value="FAD/NAD-bd_sf"/>
</dbReference>
<proteinExistence type="inferred from homology"/>
<feature type="domain" description="FAD-dependent oxidoreductase 2 FAD-binding" evidence="5">
    <location>
        <begin position="34"/>
        <end position="492"/>
    </location>
</feature>
<dbReference type="InterPro" id="IPR003953">
    <property type="entry name" value="FAD-dep_OxRdtase_2_FAD-bd"/>
</dbReference>
<dbReference type="EC" id="1.3.1.6" evidence="4"/>
<gene>
    <name evidence="6" type="ORF">B0T18DRAFT_408685</name>
</gene>
<comment type="function">
    <text evidence="4">Irreversibly catalyzes the reduction of fumarate to succinate.</text>
</comment>